<accession>A0A2R8FAA8</accession>
<protein>
    <submittedName>
        <fullName evidence="3">Uncharacterized protein</fullName>
    </submittedName>
</protein>
<dbReference type="Pfam" id="PF04890">
    <property type="entry name" value="DUF648"/>
    <property type="match status" value="1"/>
</dbReference>
<evidence type="ECO:0000256" key="2">
    <source>
        <dbReference type="SAM" id="Phobius"/>
    </source>
</evidence>
<feature type="compositionally biased region" description="Low complexity" evidence="1">
    <location>
        <begin position="325"/>
        <end position="336"/>
    </location>
</feature>
<reference evidence="4" key="1">
    <citation type="submission" date="2017-11" db="EMBL/GenBank/DDBJ databases">
        <authorList>
            <person name="Seth-Smith MB H."/>
        </authorList>
    </citation>
    <scope>NUCLEOTIDE SEQUENCE [LARGE SCALE GENOMIC DNA]</scope>
</reference>
<name>A0A2R8FAA8_9CHLA</name>
<dbReference type="EMBL" id="LT993738">
    <property type="protein sequence ID" value="SPN73363.1"/>
    <property type="molecule type" value="Genomic_DNA"/>
</dbReference>
<keyword evidence="4" id="KW-1185">Reference proteome</keyword>
<proteinExistence type="predicted"/>
<keyword evidence="2" id="KW-0472">Membrane</keyword>
<feature type="region of interest" description="Disordered" evidence="1">
    <location>
        <begin position="325"/>
        <end position="344"/>
    </location>
</feature>
<gene>
    <name evidence="3" type="ORF">C10C_0182</name>
</gene>
<dbReference type="Proteomes" id="UP000244926">
    <property type="component" value="Chromosome I"/>
</dbReference>
<feature type="transmembrane region" description="Helical" evidence="2">
    <location>
        <begin position="62"/>
        <end position="81"/>
    </location>
</feature>
<keyword evidence="2" id="KW-0812">Transmembrane</keyword>
<organism evidence="3 4">
    <name type="scientific">Chlamydia serpentis</name>
    <dbReference type="NCBI Taxonomy" id="1967782"/>
    <lineage>
        <taxon>Bacteria</taxon>
        <taxon>Pseudomonadati</taxon>
        <taxon>Chlamydiota</taxon>
        <taxon>Chlamydiia</taxon>
        <taxon>Chlamydiales</taxon>
        <taxon>Chlamydiaceae</taxon>
        <taxon>Chlamydia/Chlamydophila group</taxon>
        <taxon>Chlamydia</taxon>
    </lineage>
</organism>
<sequence>MKYYTFSLELQKKPLLYLMQKLDSYFCFGGKRIRVISMTSSGMGLAFNEEVHVSTVIKVLKIFSFLLVPIVLLALALRYILHKIFEGKEPKPLERFIYLKSLPPESTQDTISKHPDFLQNAVREVPASFFALPEKYQMINFEKNETGGFSKITFAIDFEQIIEDLDMTLLSYPLEELKKGREAISKTKTKEIELIDVLIQQECNSVLISNEAKKQLVKFMLEGLFISCLSTNNEENGRILPRSFLPAHDESVGLDVPSIWNSIFFNKNNSIGHAILTDLRTRLGMKMMFFDQSQNTAKDLCRRLVIVYWAPVNASISKEIINSESHAPSSSLPSISTNEEEIAS</sequence>
<keyword evidence="2" id="KW-1133">Transmembrane helix</keyword>
<evidence type="ECO:0000313" key="4">
    <source>
        <dbReference type="Proteomes" id="UP000244926"/>
    </source>
</evidence>
<dbReference type="AlphaFoldDB" id="A0A2R8FAA8"/>
<evidence type="ECO:0000313" key="3">
    <source>
        <dbReference type="EMBL" id="SPN73363.1"/>
    </source>
</evidence>
<dbReference type="InterPro" id="IPR006974">
    <property type="entry name" value="DUF648"/>
</dbReference>
<dbReference type="RefSeq" id="WP_108896339.1">
    <property type="nucleotide sequence ID" value="NZ_LT993738.1"/>
</dbReference>
<dbReference type="OrthoDB" id="16987at2"/>
<evidence type="ECO:0000256" key="1">
    <source>
        <dbReference type="SAM" id="MobiDB-lite"/>
    </source>
</evidence>
<dbReference type="KEGG" id="csee:C10C_0182"/>